<keyword evidence="1" id="KW-1133">Transmembrane helix</keyword>
<comment type="caution">
    <text evidence="2">The sequence shown here is derived from an EMBL/GenBank/DDBJ whole genome shotgun (WGS) entry which is preliminary data.</text>
</comment>
<gene>
    <name evidence="2" type="ORF">STRTUCAR8_08750</name>
</gene>
<keyword evidence="1" id="KW-0472">Membrane</keyword>
<organism evidence="2 3">
    <name type="scientific">Streptomyces turgidiscabies (strain Car8)</name>
    <dbReference type="NCBI Taxonomy" id="698760"/>
    <lineage>
        <taxon>Bacteria</taxon>
        <taxon>Bacillati</taxon>
        <taxon>Actinomycetota</taxon>
        <taxon>Actinomycetes</taxon>
        <taxon>Kitasatosporales</taxon>
        <taxon>Streptomycetaceae</taxon>
        <taxon>Streptomyces</taxon>
    </lineage>
</organism>
<dbReference type="Proteomes" id="UP000010931">
    <property type="component" value="Unassembled WGS sequence"/>
</dbReference>
<evidence type="ECO:0000256" key="1">
    <source>
        <dbReference type="SAM" id="Phobius"/>
    </source>
</evidence>
<proteinExistence type="predicted"/>
<keyword evidence="1" id="KW-0812">Transmembrane</keyword>
<evidence type="ECO:0000313" key="3">
    <source>
        <dbReference type="Proteomes" id="UP000010931"/>
    </source>
</evidence>
<accession>L7EZX1</accession>
<dbReference type="STRING" id="85558.T45_04721"/>
<evidence type="ECO:0000313" key="2">
    <source>
        <dbReference type="EMBL" id="ELP64562.1"/>
    </source>
</evidence>
<feature type="transmembrane region" description="Helical" evidence="1">
    <location>
        <begin position="53"/>
        <end position="72"/>
    </location>
</feature>
<protein>
    <submittedName>
        <fullName evidence="2">Uncharacterized protein</fullName>
    </submittedName>
</protein>
<sequence>MKAADPRSEDPGMKQLLEIAGFIALVQGAAGLLHEFTDLRWGLVQKLGFLDGYEIYASVALLVLSLALFAAAESRKSG</sequence>
<reference evidence="2 3" key="1">
    <citation type="journal article" date="2011" name="Plasmid">
        <title>Streptomyces turgidiscabies Car8 contains a modular pathogenicity island that shares virulence genes with other actinobacterial plant pathogens.</title>
        <authorList>
            <person name="Huguet-Tapia J.C."/>
            <person name="Badger J.H."/>
            <person name="Loria R."/>
            <person name="Pettis G.S."/>
        </authorList>
    </citation>
    <scope>NUCLEOTIDE SEQUENCE [LARGE SCALE GENOMIC DNA]</scope>
    <source>
        <strain evidence="2 3">Car8</strain>
    </source>
</reference>
<name>L7EZX1_STRT8</name>
<dbReference type="AlphaFoldDB" id="L7EZX1"/>
<dbReference type="EMBL" id="AEJB01000442">
    <property type="protein sequence ID" value="ELP64562.1"/>
    <property type="molecule type" value="Genomic_DNA"/>
</dbReference>
<dbReference type="PATRIC" id="fig|698760.3.peg.6573"/>
<feature type="transmembrane region" description="Helical" evidence="1">
    <location>
        <begin position="16"/>
        <end position="33"/>
    </location>
</feature>
<keyword evidence="3" id="KW-1185">Reference proteome</keyword>